<feature type="domain" description="PNPLA" evidence="5">
    <location>
        <begin position="7"/>
        <end position="254"/>
    </location>
</feature>
<name>B7KKW9_GLOC7</name>
<dbReference type="GO" id="GO:0019369">
    <property type="term" value="P:arachidonate metabolic process"/>
    <property type="evidence" value="ECO:0007669"/>
    <property type="project" value="TreeGrafter"/>
</dbReference>
<proteinExistence type="predicted"/>
<dbReference type="KEGG" id="cyc:PCC7424_2676"/>
<dbReference type="InterPro" id="IPR002641">
    <property type="entry name" value="PNPLA_dom"/>
</dbReference>
<gene>
    <name evidence="6" type="ordered locus">PCC7424_2676</name>
</gene>
<evidence type="ECO:0000313" key="6">
    <source>
        <dbReference type="EMBL" id="ACK71088.1"/>
    </source>
</evidence>
<dbReference type="InterPro" id="IPR016035">
    <property type="entry name" value="Acyl_Trfase/lysoPLipase"/>
</dbReference>
<reference evidence="7" key="1">
    <citation type="journal article" date="2011" name="MBio">
        <title>Novel metabolic attributes of the genus Cyanothece, comprising a group of unicellular nitrogen-fixing Cyanobacteria.</title>
        <authorList>
            <person name="Bandyopadhyay A."/>
            <person name="Elvitigala T."/>
            <person name="Welsh E."/>
            <person name="Stockel J."/>
            <person name="Liberton M."/>
            <person name="Min H."/>
            <person name="Sherman L.A."/>
            <person name="Pakrasi H.B."/>
        </authorList>
    </citation>
    <scope>NUCLEOTIDE SEQUENCE [LARGE SCALE GENOMIC DNA]</scope>
    <source>
        <strain evidence="7">PCC 7424</strain>
    </source>
</reference>
<dbReference type="RefSeq" id="WP_015954689.1">
    <property type="nucleotide sequence ID" value="NC_011729.1"/>
</dbReference>
<dbReference type="Pfam" id="PF01734">
    <property type="entry name" value="Patatin"/>
    <property type="match status" value="1"/>
</dbReference>
<dbReference type="PANTHER" id="PTHR24185">
    <property type="entry name" value="CALCIUM-INDEPENDENT PHOSPHOLIPASE A2-GAMMA"/>
    <property type="match status" value="1"/>
</dbReference>
<dbReference type="GO" id="GO:0016042">
    <property type="term" value="P:lipid catabolic process"/>
    <property type="evidence" value="ECO:0007669"/>
    <property type="project" value="UniProtKB-UniRule"/>
</dbReference>
<evidence type="ECO:0000256" key="3">
    <source>
        <dbReference type="ARBA" id="ARBA00023098"/>
    </source>
</evidence>
<sequence length="446" mass="50356">MTVKRLLSIDGGGIRGIIAAEVLVAIEKALKENKQCERLSDYFDFISGTSTGSIIAAGLAIGMSAQEILNIYTTKGKQIFSSNNNQYSKQDIIEALGIKKEWGKQLFVKGLLKLFKGQQEALKQKLFTRYTGEYLEKELSDVFGDITMTSPNGLKTNLMIVTNNVTQGEVWFFTNNSVKGTGTYNEKSKYLNLYENIPLWKIVRSSCAAPTFFPPFSITVKVPNQSSTTKYEEKECEFIDGAISPYNNPSFQLFLEAVHPDYNTGWETGVDKILLVSVGTGYAYTKIESGKAKESNNAVWGQYVIEDLMSQVNRQQNHFMKLVSQQKMSNNSSNFLNKINKFKIVPEKKELFTYCRFTTSFTVDRFKQLMKDNFLQLKDENKKLILAEDITNINKVVNNLKKMDCVDQIDNLSAIGQAVAQEQFDISLFPDLSKDENVSNESSKNE</sequence>
<dbReference type="PANTHER" id="PTHR24185:SF1">
    <property type="entry name" value="CALCIUM-INDEPENDENT PHOSPHOLIPASE A2-GAMMA"/>
    <property type="match status" value="1"/>
</dbReference>
<dbReference type="eggNOG" id="COG3621">
    <property type="taxonomic scope" value="Bacteria"/>
</dbReference>
<dbReference type="Gene3D" id="3.40.1090.10">
    <property type="entry name" value="Cytosolic phospholipase A2 catalytic domain"/>
    <property type="match status" value="1"/>
</dbReference>
<dbReference type="EMBL" id="CP001291">
    <property type="protein sequence ID" value="ACK71088.1"/>
    <property type="molecule type" value="Genomic_DNA"/>
</dbReference>
<keyword evidence="7" id="KW-1185">Reference proteome</keyword>
<dbReference type="GO" id="GO:0047499">
    <property type="term" value="F:calcium-independent phospholipase A2 activity"/>
    <property type="evidence" value="ECO:0007669"/>
    <property type="project" value="TreeGrafter"/>
</dbReference>
<dbReference type="Proteomes" id="UP000002384">
    <property type="component" value="Chromosome"/>
</dbReference>
<feature type="active site" description="Nucleophile" evidence="4">
    <location>
        <position position="50"/>
    </location>
</feature>
<evidence type="ECO:0000313" key="7">
    <source>
        <dbReference type="Proteomes" id="UP000002384"/>
    </source>
</evidence>
<dbReference type="AlphaFoldDB" id="B7KKW9"/>
<keyword evidence="1 4" id="KW-0378">Hydrolase</keyword>
<evidence type="ECO:0000256" key="2">
    <source>
        <dbReference type="ARBA" id="ARBA00022963"/>
    </source>
</evidence>
<evidence type="ECO:0000256" key="1">
    <source>
        <dbReference type="ARBA" id="ARBA00022801"/>
    </source>
</evidence>
<organism evidence="6 7">
    <name type="scientific">Gloeothece citriformis (strain PCC 7424)</name>
    <name type="common">Cyanothece sp. (strain PCC 7424)</name>
    <dbReference type="NCBI Taxonomy" id="65393"/>
    <lineage>
        <taxon>Bacteria</taxon>
        <taxon>Bacillati</taxon>
        <taxon>Cyanobacteriota</taxon>
        <taxon>Cyanophyceae</taxon>
        <taxon>Oscillatoriophycideae</taxon>
        <taxon>Chroococcales</taxon>
        <taxon>Aphanothecaceae</taxon>
        <taxon>Gloeothece</taxon>
        <taxon>Gloeothece citriformis</taxon>
    </lineage>
</organism>
<keyword evidence="2 4" id="KW-0442">Lipid degradation</keyword>
<evidence type="ECO:0000256" key="4">
    <source>
        <dbReference type="PROSITE-ProRule" id="PRU01161"/>
    </source>
</evidence>
<feature type="short sequence motif" description="GXSXG" evidence="4">
    <location>
        <begin position="48"/>
        <end position="52"/>
    </location>
</feature>
<protein>
    <submittedName>
        <fullName evidence="6">Patatin</fullName>
    </submittedName>
</protein>
<feature type="active site" description="Proton acceptor" evidence="4">
    <location>
        <position position="240"/>
    </location>
</feature>
<feature type="short sequence motif" description="DGA/G" evidence="4">
    <location>
        <begin position="240"/>
        <end position="242"/>
    </location>
</feature>
<dbReference type="HOGENOM" id="CLU_000288_144_9_3"/>
<dbReference type="OrthoDB" id="9807112at2"/>
<keyword evidence="3 4" id="KW-0443">Lipid metabolism</keyword>
<accession>B7KKW9</accession>
<dbReference type="GO" id="GO:0016020">
    <property type="term" value="C:membrane"/>
    <property type="evidence" value="ECO:0007669"/>
    <property type="project" value="TreeGrafter"/>
</dbReference>
<dbReference type="SUPFAM" id="SSF52151">
    <property type="entry name" value="FabD/lysophospholipase-like"/>
    <property type="match status" value="1"/>
</dbReference>
<evidence type="ECO:0000259" key="5">
    <source>
        <dbReference type="PROSITE" id="PS51635"/>
    </source>
</evidence>
<dbReference type="PROSITE" id="PS51635">
    <property type="entry name" value="PNPLA"/>
    <property type="match status" value="1"/>
</dbReference>
<feature type="short sequence motif" description="GXGXXG" evidence="4">
    <location>
        <begin position="11"/>
        <end position="16"/>
    </location>
</feature>